<organism evidence="2 3">
    <name type="scientific">Rhypophila decipiens</name>
    <dbReference type="NCBI Taxonomy" id="261697"/>
    <lineage>
        <taxon>Eukaryota</taxon>
        <taxon>Fungi</taxon>
        <taxon>Dikarya</taxon>
        <taxon>Ascomycota</taxon>
        <taxon>Pezizomycotina</taxon>
        <taxon>Sordariomycetes</taxon>
        <taxon>Sordariomycetidae</taxon>
        <taxon>Sordariales</taxon>
        <taxon>Naviculisporaceae</taxon>
        <taxon>Rhypophila</taxon>
    </lineage>
</organism>
<accession>A0AAN6Y4U1</accession>
<keyword evidence="1" id="KW-0472">Membrane</keyword>
<feature type="transmembrane region" description="Helical" evidence="1">
    <location>
        <begin position="40"/>
        <end position="64"/>
    </location>
</feature>
<sequence>MEICYCSAETGILRISLGDDPILDAAPPPLRRRKGVLRGWYPEMICCGISAICLYAIVEILLVYDENSFPVYPLGGTLNSLVALLSSICSMSCTFIVAEGVSQMKWNHYARDNPLADLQAFDNASRGIFGAAKLIFIVPSLRSFPLFLMVVSVMIAGLLSPSITQSAISSGLMSSNNASLDASGHLLERPEPFELTTAVQHGLATPYYKTVAPTPPTCESGNCEFPNLTTLAVCSEIRNVTHRLSFAALDVLRPFEVTDSLNQPTQMFPTSFTRNATLPTGSYLTGGPRHFNLNISFSTTSELLGHTPTSWTHRQSMSPTLSFEDREDSLRWGIAKFSVIWYSGEYMLWPDYNPRAGFRASEILLYFCLKEMSASVKGGNPLVKFSNVPMDNESIEITFESEKKVRPESFVVKDAYVRSLFIYLRGKLRGTFSSYLSAMHWTVDTQTTFSELLGDSLHSNTRHWVNGGPPPSLKEYDEEQVSRLKSIMRNLADSLTNM</sequence>
<keyword evidence="1" id="KW-0812">Transmembrane</keyword>
<keyword evidence="1" id="KW-1133">Transmembrane helix</keyword>
<reference evidence="2" key="1">
    <citation type="journal article" date="2023" name="Mol. Phylogenet. Evol.">
        <title>Genome-scale phylogeny and comparative genomics of the fungal order Sordariales.</title>
        <authorList>
            <person name="Hensen N."/>
            <person name="Bonometti L."/>
            <person name="Westerberg I."/>
            <person name="Brannstrom I.O."/>
            <person name="Guillou S."/>
            <person name="Cros-Aarteil S."/>
            <person name="Calhoun S."/>
            <person name="Haridas S."/>
            <person name="Kuo A."/>
            <person name="Mondo S."/>
            <person name="Pangilinan J."/>
            <person name="Riley R."/>
            <person name="LaButti K."/>
            <person name="Andreopoulos B."/>
            <person name="Lipzen A."/>
            <person name="Chen C."/>
            <person name="Yan M."/>
            <person name="Daum C."/>
            <person name="Ng V."/>
            <person name="Clum A."/>
            <person name="Steindorff A."/>
            <person name="Ohm R.A."/>
            <person name="Martin F."/>
            <person name="Silar P."/>
            <person name="Natvig D.O."/>
            <person name="Lalanne C."/>
            <person name="Gautier V."/>
            <person name="Ament-Velasquez S.L."/>
            <person name="Kruys A."/>
            <person name="Hutchinson M.I."/>
            <person name="Powell A.J."/>
            <person name="Barry K."/>
            <person name="Miller A.N."/>
            <person name="Grigoriev I.V."/>
            <person name="Debuchy R."/>
            <person name="Gladieux P."/>
            <person name="Hiltunen Thoren M."/>
            <person name="Johannesson H."/>
        </authorList>
    </citation>
    <scope>NUCLEOTIDE SEQUENCE</scope>
    <source>
        <strain evidence="2">PSN293</strain>
    </source>
</reference>
<dbReference type="PANTHER" id="PTHR35394:SF5">
    <property type="entry name" value="DUF3176 DOMAIN-CONTAINING PROTEIN"/>
    <property type="match status" value="1"/>
</dbReference>
<dbReference type="Pfam" id="PF11374">
    <property type="entry name" value="DUF3176"/>
    <property type="match status" value="1"/>
</dbReference>
<dbReference type="PANTHER" id="PTHR35394">
    <property type="entry name" value="DUF3176 DOMAIN-CONTAINING PROTEIN"/>
    <property type="match status" value="1"/>
</dbReference>
<feature type="transmembrane region" description="Helical" evidence="1">
    <location>
        <begin position="76"/>
        <end position="98"/>
    </location>
</feature>
<feature type="transmembrane region" description="Helical" evidence="1">
    <location>
        <begin position="134"/>
        <end position="159"/>
    </location>
</feature>
<evidence type="ECO:0000313" key="3">
    <source>
        <dbReference type="Proteomes" id="UP001301769"/>
    </source>
</evidence>
<dbReference type="Proteomes" id="UP001301769">
    <property type="component" value="Unassembled WGS sequence"/>
</dbReference>
<dbReference type="EMBL" id="MU858139">
    <property type="protein sequence ID" value="KAK4211860.1"/>
    <property type="molecule type" value="Genomic_DNA"/>
</dbReference>
<evidence type="ECO:0000256" key="1">
    <source>
        <dbReference type="SAM" id="Phobius"/>
    </source>
</evidence>
<keyword evidence="3" id="KW-1185">Reference proteome</keyword>
<dbReference type="AlphaFoldDB" id="A0AAN6Y4U1"/>
<evidence type="ECO:0000313" key="2">
    <source>
        <dbReference type="EMBL" id="KAK4211860.1"/>
    </source>
</evidence>
<protein>
    <submittedName>
        <fullName evidence="2">Uncharacterized protein</fullName>
    </submittedName>
</protein>
<name>A0AAN6Y4U1_9PEZI</name>
<gene>
    <name evidence="2" type="ORF">QBC37DRAFT_319312</name>
</gene>
<proteinExistence type="predicted"/>
<dbReference type="InterPro" id="IPR021514">
    <property type="entry name" value="DUF3176"/>
</dbReference>
<comment type="caution">
    <text evidence="2">The sequence shown here is derived from an EMBL/GenBank/DDBJ whole genome shotgun (WGS) entry which is preliminary data.</text>
</comment>
<reference evidence="2" key="2">
    <citation type="submission" date="2023-05" db="EMBL/GenBank/DDBJ databases">
        <authorList>
            <consortium name="Lawrence Berkeley National Laboratory"/>
            <person name="Steindorff A."/>
            <person name="Hensen N."/>
            <person name="Bonometti L."/>
            <person name="Westerberg I."/>
            <person name="Brannstrom I.O."/>
            <person name="Guillou S."/>
            <person name="Cros-Aarteil S."/>
            <person name="Calhoun S."/>
            <person name="Haridas S."/>
            <person name="Kuo A."/>
            <person name="Mondo S."/>
            <person name="Pangilinan J."/>
            <person name="Riley R."/>
            <person name="Labutti K."/>
            <person name="Andreopoulos B."/>
            <person name="Lipzen A."/>
            <person name="Chen C."/>
            <person name="Yanf M."/>
            <person name="Daum C."/>
            <person name="Ng V."/>
            <person name="Clum A."/>
            <person name="Ohm R."/>
            <person name="Martin F."/>
            <person name="Silar P."/>
            <person name="Natvig D."/>
            <person name="Lalanne C."/>
            <person name="Gautier V."/>
            <person name="Ament-Velasquez S.L."/>
            <person name="Kruys A."/>
            <person name="Hutchinson M.I."/>
            <person name="Powell A.J."/>
            <person name="Barry K."/>
            <person name="Miller A.N."/>
            <person name="Grigoriev I.V."/>
            <person name="Debuchy R."/>
            <person name="Gladieux P."/>
            <person name="Thoren M.H."/>
            <person name="Johannesson H."/>
        </authorList>
    </citation>
    <scope>NUCLEOTIDE SEQUENCE</scope>
    <source>
        <strain evidence="2">PSN293</strain>
    </source>
</reference>